<keyword evidence="1" id="KW-1133">Transmembrane helix</keyword>
<dbReference type="RefSeq" id="WP_211799866.1">
    <property type="nucleotide sequence ID" value="NZ_JAGSCS010000003.1"/>
</dbReference>
<dbReference type="InterPro" id="IPR008407">
    <property type="entry name" value="Brnchd-chn_aa_trnsp_AzlD"/>
</dbReference>
<keyword evidence="1" id="KW-0812">Transmembrane</keyword>
<sequence length="101" mass="10617">MTNELYTVLGMALITVIPRVLPALIHQGGLKNKVLQRFLSSIPLAALGALIVPGIFTVGGSWGIGFAGGLMSLLLAGRKLNIMVNILLSTGFVTLLLLVFS</sequence>
<comment type="caution">
    <text evidence="2">The sequence shown here is derived from an EMBL/GenBank/DDBJ whole genome shotgun (WGS) entry which is preliminary data.</text>
</comment>
<feature type="transmembrane region" description="Helical" evidence="1">
    <location>
        <begin position="82"/>
        <end position="100"/>
    </location>
</feature>
<evidence type="ECO:0000313" key="3">
    <source>
        <dbReference type="Proteomes" id="UP000675379"/>
    </source>
</evidence>
<protein>
    <submittedName>
        <fullName evidence="2">AzlD domain-containing protein</fullName>
    </submittedName>
</protein>
<reference evidence="2" key="1">
    <citation type="submission" date="2021-04" db="EMBL/GenBank/DDBJ databases">
        <title>Proteiniclasticum sedimins sp. nov., an obligate anaerobic bacterium isolated from anaerobic sludge.</title>
        <authorList>
            <person name="Liu J."/>
        </authorList>
    </citation>
    <scope>NUCLEOTIDE SEQUENCE</scope>
    <source>
        <strain evidence="2">BAD-10</strain>
    </source>
</reference>
<accession>A0A941CMD7</accession>
<name>A0A941CMD7_9CLOT</name>
<evidence type="ECO:0000256" key="1">
    <source>
        <dbReference type="SAM" id="Phobius"/>
    </source>
</evidence>
<organism evidence="2 3">
    <name type="scientific">Proteiniclasticum sediminis</name>
    <dbReference type="NCBI Taxonomy" id="2804028"/>
    <lineage>
        <taxon>Bacteria</taxon>
        <taxon>Bacillati</taxon>
        <taxon>Bacillota</taxon>
        <taxon>Clostridia</taxon>
        <taxon>Eubacteriales</taxon>
        <taxon>Clostridiaceae</taxon>
        <taxon>Proteiniclasticum</taxon>
    </lineage>
</organism>
<keyword evidence="3" id="KW-1185">Reference proteome</keyword>
<dbReference type="AlphaFoldDB" id="A0A941CMD7"/>
<feature type="transmembrane region" description="Helical" evidence="1">
    <location>
        <begin position="6"/>
        <end position="26"/>
    </location>
</feature>
<keyword evidence="1" id="KW-0472">Membrane</keyword>
<dbReference type="Proteomes" id="UP000675379">
    <property type="component" value="Unassembled WGS sequence"/>
</dbReference>
<gene>
    <name evidence="2" type="ORF">KCG48_03205</name>
</gene>
<proteinExistence type="predicted"/>
<evidence type="ECO:0000313" key="2">
    <source>
        <dbReference type="EMBL" id="MBR0575341.1"/>
    </source>
</evidence>
<dbReference type="EMBL" id="JAGSCS010000003">
    <property type="protein sequence ID" value="MBR0575341.1"/>
    <property type="molecule type" value="Genomic_DNA"/>
</dbReference>
<dbReference type="Pfam" id="PF05437">
    <property type="entry name" value="AzlD"/>
    <property type="match status" value="1"/>
</dbReference>
<feature type="transmembrane region" description="Helical" evidence="1">
    <location>
        <begin position="38"/>
        <end position="62"/>
    </location>
</feature>